<evidence type="ECO:0000313" key="1">
    <source>
        <dbReference type="EMBL" id="KAL0260078.1"/>
    </source>
</evidence>
<protein>
    <submittedName>
        <fullName evidence="1">Uncharacterized protein</fullName>
    </submittedName>
</protein>
<reference evidence="1 2" key="1">
    <citation type="submission" date="2024-02" db="EMBL/GenBank/DDBJ databases">
        <title>De novo assembly and annotation of 12 fungi associated with fruit tree decline syndrome in Ontario, Canada.</title>
        <authorList>
            <person name="Sulman M."/>
            <person name="Ellouze W."/>
            <person name="Ilyukhin E."/>
        </authorList>
    </citation>
    <scope>NUCLEOTIDE SEQUENCE [LARGE SCALE GENOMIC DNA]</scope>
    <source>
        <strain evidence="1 2">FDS-637</strain>
    </source>
</reference>
<dbReference type="EMBL" id="JAJVCZ030000005">
    <property type="protein sequence ID" value="KAL0260078.1"/>
    <property type="molecule type" value="Genomic_DNA"/>
</dbReference>
<organism evidence="1 2">
    <name type="scientific">Diplodia seriata</name>
    <dbReference type="NCBI Taxonomy" id="420778"/>
    <lineage>
        <taxon>Eukaryota</taxon>
        <taxon>Fungi</taxon>
        <taxon>Dikarya</taxon>
        <taxon>Ascomycota</taxon>
        <taxon>Pezizomycotina</taxon>
        <taxon>Dothideomycetes</taxon>
        <taxon>Dothideomycetes incertae sedis</taxon>
        <taxon>Botryosphaeriales</taxon>
        <taxon>Botryosphaeriaceae</taxon>
        <taxon>Diplodia</taxon>
    </lineage>
</organism>
<accession>A0ABR3CHH3</accession>
<name>A0ABR3CHH3_9PEZI</name>
<gene>
    <name evidence="1" type="ORF">SLS55_005823</name>
</gene>
<proteinExistence type="predicted"/>
<keyword evidence="2" id="KW-1185">Reference proteome</keyword>
<sequence length="98" mass="10982">MALLVLRQDRSGRAVGVTYGVVFINEKLRDKAPLALAFKAAMHHSCKNADNIFNTNGHYNCDVHSVVFLEDRSWVDEETGEAYPESIFIEANKKAGNR</sequence>
<comment type="caution">
    <text evidence="1">The sequence shown here is derived from an EMBL/GenBank/DDBJ whole genome shotgun (WGS) entry which is preliminary data.</text>
</comment>
<dbReference type="Proteomes" id="UP001430584">
    <property type="component" value="Unassembled WGS sequence"/>
</dbReference>
<evidence type="ECO:0000313" key="2">
    <source>
        <dbReference type="Proteomes" id="UP001430584"/>
    </source>
</evidence>
<dbReference type="GeneID" id="92009908"/>
<dbReference type="RefSeq" id="XP_066633107.1">
    <property type="nucleotide sequence ID" value="XM_066777265.1"/>
</dbReference>